<dbReference type="OrthoDB" id="9789943at2"/>
<comment type="caution">
    <text evidence="1">The sequence shown here is derived from an EMBL/GenBank/DDBJ whole genome shotgun (WGS) entry which is preliminary data.</text>
</comment>
<name>A0A1V4IJM7_9CLOT</name>
<dbReference type="EMBL" id="MZGV01000035">
    <property type="protein sequence ID" value="OPJ60109.1"/>
    <property type="molecule type" value="Genomic_DNA"/>
</dbReference>
<evidence type="ECO:0000313" key="1">
    <source>
        <dbReference type="EMBL" id="OPJ60109.1"/>
    </source>
</evidence>
<keyword evidence="2" id="KW-1185">Reference proteome</keyword>
<dbReference type="STRING" id="1450648.CLORY_29720"/>
<organism evidence="1 2">
    <name type="scientific">Clostridium oryzae</name>
    <dbReference type="NCBI Taxonomy" id="1450648"/>
    <lineage>
        <taxon>Bacteria</taxon>
        <taxon>Bacillati</taxon>
        <taxon>Bacillota</taxon>
        <taxon>Clostridia</taxon>
        <taxon>Eubacteriales</taxon>
        <taxon>Clostridiaceae</taxon>
        <taxon>Clostridium</taxon>
    </lineage>
</organism>
<gene>
    <name evidence="1" type="ORF">CLORY_29720</name>
</gene>
<accession>A0A1V4IJM7</accession>
<dbReference type="RefSeq" id="WP_079425819.1">
    <property type="nucleotide sequence ID" value="NZ_MZGV01000035.1"/>
</dbReference>
<dbReference type="AlphaFoldDB" id="A0A1V4IJM7"/>
<proteinExistence type="predicted"/>
<dbReference type="PANTHER" id="PTHR34351">
    <property type="entry name" value="SLR1927 PROTEIN-RELATED"/>
    <property type="match status" value="1"/>
</dbReference>
<evidence type="ECO:0000313" key="2">
    <source>
        <dbReference type="Proteomes" id="UP000190080"/>
    </source>
</evidence>
<sequence>MRIILIFLMALAIYVFQERVYLKRCFQKLYTTMKFNKQSVFEGEELELSVEITNRKFTPLWWLCLKFYISRYIHFLEDGDNAGSQDNFRKDLFFIMSFEKVTRKYKVVAAKRGFYEIKDFELSSGDFFSKYRIMTSEDCNISLYVYPKLINIDIINIVFNKLNGEVVSKRHYIEDPFYLRGIRDYYMFDSMKKINWNATARTGQLKVNEFDYTSSGRLKIILDMEKYNVWDSSQIIEDSIRLAASFSSKYIEEGMNVEFVTNGQDILSKEYANIDSGNNINHLFNIYEALARIDENACCKDINEIFEHEFINSNKDKVYIFISHYYSKDLKAVVEMYRNIGFDIKWVFVKLKSDVIELDEHNDFHIWEAVA</sequence>
<reference evidence="1 2" key="1">
    <citation type="submission" date="2017-03" db="EMBL/GenBank/DDBJ databases">
        <title>Genome sequence of Clostridium oryzae DSM 28571.</title>
        <authorList>
            <person name="Poehlein A."/>
            <person name="Daniel R."/>
        </authorList>
    </citation>
    <scope>NUCLEOTIDE SEQUENCE [LARGE SCALE GENOMIC DNA]</scope>
    <source>
        <strain evidence="1 2">DSM 28571</strain>
    </source>
</reference>
<dbReference type="Proteomes" id="UP000190080">
    <property type="component" value="Unassembled WGS sequence"/>
</dbReference>
<protein>
    <submittedName>
        <fullName evidence="1">Uncharacterized protein</fullName>
    </submittedName>
</protein>
<dbReference type="PANTHER" id="PTHR34351:SF2">
    <property type="entry name" value="DUF58 DOMAIN-CONTAINING PROTEIN"/>
    <property type="match status" value="1"/>
</dbReference>